<reference evidence="1" key="1">
    <citation type="journal article" date="2023" name="G3 (Bethesda)">
        <title>Whole genome assembly and annotation of the endangered Caribbean coral Acropora cervicornis.</title>
        <authorList>
            <person name="Selwyn J.D."/>
            <person name="Vollmer S.V."/>
        </authorList>
    </citation>
    <scope>NUCLEOTIDE SEQUENCE</scope>
    <source>
        <strain evidence="1">K2</strain>
    </source>
</reference>
<gene>
    <name evidence="1" type="ORF">P5673_023099</name>
</gene>
<dbReference type="PANTHER" id="PTHR47331:SF5">
    <property type="entry name" value="RIBONUCLEASE H"/>
    <property type="match status" value="1"/>
</dbReference>
<proteinExistence type="predicted"/>
<comment type="caution">
    <text evidence="1">The sequence shown here is derived from an EMBL/GenBank/DDBJ whole genome shotgun (WGS) entry which is preliminary data.</text>
</comment>
<keyword evidence="2" id="KW-1185">Reference proteome</keyword>
<dbReference type="PANTHER" id="PTHR47331">
    <property type="entry name" value="PHD-TYPE DOMAIN-CONTAINING PROTEIN"/>
    <property type="match status" value="1"/>
</dbReference>
<accession>A0AAD9Q5V5</accession>
<dbReference type="AlphaFoldDB" id="A0AAD9Q5V5"/>
<dbReference type="EMBL" id="JARQWQ010000064">
    <property type="protein sequence ID" value="KAK2555129.1"/>
    <property type="molecule type" value="Genomic_DNA"/>
</dbReference>
<sequence length="209" mass="24067">MATMTSPVIDIEERIRNFSEWHRAKRAVALRTRYIKKVKDRLSKKATQETQVTVEDLKKASMVMIRAAQTRAFQEEKIELSKKTHLKTNSAISKLDPFMDSNGLLRVGGRLKYANLNDDVKHPIILPKNSHVTSLFIRDLHELTLHQGKDITLNEIRSNGFWVQVALADSSLNSKGRRTGPMRYLERPIQKLVLLVQTDNKDWDTGNKY</sequence>
<evidence type="ECO:0000313" key="1">
    <source>
        <dbReference type="EMBL" id="KAK2555129.1"/>
    </source>
</evidence>
<evidence type="ECO:0000313" key="2">
    <source>
        <dbReference type="Proteomes" id="UP001249851"/>
    </source>
</evidence>
<dbReference type="Proteomes" id="UP001249851">
    <property type="component" value="Unassembled WGS sequence"/>
</dbReference>
<name>A0AAD9Q5V5_ACRCE</name>
<reference evidence="1" key="2">
    <citation type="journal article" date="2023" name="Science">
        <title>Genomic signatures of disease resistance in endangered staghorn corals.</title>
        <authorList>
            <person name="Vollmer S.V."/>
            <person name="Selwyn J.D."/>
            <person name="Despard B.A."/>
            <person name="Roesel C.L."/>
        </authorList>
    </citation>
    <scope>NUCLEOTIDE SEQUENCE</scope>
    <source>
        <strain evidence="1">K2</strain>
    </source>
</reference>
<protein>
    <submittedName>
        <fullName evidence="1">Uncharacterized protein</fullName>
    </submittedName>
</protein>
<organism evidence="1 2">
    <name type="scientific">Acropora cervicornis</name>
    <name type="common">Staghorn coral</name>
    <dbReference type="NCBI Taxonomy" id="6130"/>
    <lineage>
        <taxon>Eukaryota</taxon>
        <taxon>Metazoa</taxon>
        <taxon>Cnidaria</taxon>
        <taxon>Anthozoa</taxon>
        <taxon>Hexacorallia</taxon>
        <taxon>Scleractinia</taxon>
        <taxon>Astrocoeniina</taxon>
        <taxon>Acroporidae</taxon>
        <taxon>Acropora</taxon>
    </lineage>
</organism>